<dbReference type="Gene3D" id="1.10.418.50">
    <property type="entry name" value="Microtubule-binding protein MIP-T3"/>
    <property type="match status" value="1"/>
</dbReference>
<keyword evidence="1" id="KW-0175">Coiled coil</keyword>
<accession>A0A9W7GKM5</accession>
<keyword evidence="5" id="KW-1185">Reference proteome</keyword>
<dbReference type="PROSITE" id="PS50096">
    <property type="entry name" value="IQ"/>
    <property type="match status" value="1"/>
</dbReference>
<feature type="region of interest" description="Disordered" evidence="2">
    <location>
        <begin position="379"/>
        <end position="524"/>
    </location>
</feature>
<feature type="compositionally biased region" description="Low complexity" evidence="2">
    <location>
        <begin position="508"/>
        <end position="524"/>
    </location>
</feature>
<feature type="compositionally biased region" description="Basic and acidic residues" evidence="2">
    <location>
        <begin position="432"/>
        <end position="466"/>
    </location>
</feature>
<feature type="coiled-coil region" evidence="1">
    <location>
        <begin position="552"/>
        <end position="590"/>
    </location>
</feature>
<evidence type="ECO:0000313" key="5">
    <source>
        <dbReference type="Proteomes" id="UP001165065"/>
    </source>
</evidence>
<feature type="region of interest" description="Disordered" evidence="2">
    <location>
        <begin position="290"/>
        <end position="325"/>
    </location>
</feature>
<organism evidence="4 5">
    <name type="scientific">Triparma columacea</name>
    <dbReference type="NCBI Taxonomy" id="722753"/>
    <lineage>
        <taxon>Eukaryota</taxon>
        <taxon>Sar</taxon>
        <taxon>Stramenopiles</taxon>
        <taxon>Ochrophyta</taxon>
        <taxon>Bolidophyceae</taxon>
        <taxon>Parmales</taxon>
        <taxon>Triparmaceae</taxon>
        <taxon>Triparma</taxon>
    </lineage>
</organism>
<protein>
    <recommendedName>
        <fullName evidence="3">TRAF3-interacting protein 1 N-terminal domain-containing protein</fullName>
    </recommendedName>
</protein>
<feature type="compositionally biased region" description="Polar residues" evidence="2">
    <location>
        <begin position="835"/>
        <end position="847"/>
    </location>
</feature>
<dbReference type="AlphaFoldDB" id="A0A9W7GKM5"/>
<dbReference type="Proteomes" id="UP001165065">
    <property type="component" value="Unassembled WGS sequence"/>
</dbReference>
<dbReference type="InterPro" id="IPR042576">
    <property type="entry name" value="TRAF3IP1_N_sf"/>
</dbReference>
<evidence type="ECO:0000259" key="3">
    <source>
        <dbReference type="Pfam" id="PF10243"/>
    </source>
</evidence>
<feature type="region of interest" description="Disordered" evidence="2">
    <location>
        <begin position="177"/>
        <end position="211"/>
    </location>
</feature>
<dbReference type="Pfam" id="PF10243">
    <property type="entry name" value="MIP-T3"/>
    <property type="match status" value="1"/>
</dbReference>
<feature type="compositionally biased region" description="Basic and acidic residues" evidence="2">
    <location>
        <begin position="857"/>
        <end position="877"/>
    </location>
</feature>
<name>A0A9W7GKM5_9STRA</name>
<feature type="compositionally biased region" description="Basic and acidic residues" evidence="2">
    <location>
        <begin position="967"/>
        <end position="978"/>
    </location>
</feature>
<feature type="compositionally biased region" description="Basic and acidic residues" evidence="2">
    <location>
        <begin position="379"/>
        <end position="417"/>
    </location>
</feature>
<reference evidence="5" key="1">
    <citation type="journal article" date="2023" name="Commun. Biol.">
        <title>Genome analysis of Parmales, the sister group of diatoms, reveals the evolutionary specialization of diatoms from phago-mixotrophs to photoautotrophs.</title>
        <authorList>
            <person name="Ban H."/>
            <person name="Sato S."/>
            <person name="Yoshikawa S."/>
            <person name="Yamada K."/>
            <person name="Nakamura Y."/>
            <person name="Ichinomiya M."/>
            <person name="Sato N."/>
            <person name="Blanc-Mathieu R."/>
            <person name="Endo H."/>
            <person name="Kuwata A."/>
            <person name="Ogata H."/>
        </authorList>
    </citation>
    <scope>NUCLEOTIDE SEQUENCE [LARGE SCALE GENOMIC DNA]</scope>
</reference>
<gene>
    <name evidence="4" type="ORF">TrCOL_g9649</name>
</gene>
<feature type="region of interest" description="Disordered" evidence="2">
    <location>
        <begin position="959"/>
        <end position="978"/>
    </location>
</feature>
<comment type="caution">
    <text evidence="4">The sequence shown here is derived from an EMBL/GenBank/DDBJ whole genome shotgun (WGS) entry which is preliminary data.</text>
</comment>
<feature type="region of interest" description="Disordered" evidence="2">
    <location>
        <begin position="723"/>
        <end position="791"/>
    </location>
</feature>
<feature type="compositionally biased region" description="Polar residues" evidence="2">
    <location>
        <begin position="185"/>
        <end position="194"/>
    </location>
</feature>
<dbReference type="OrthoDB" id="207370at2759"/>
<evidence type="ECO:0000256" key="1">
    <source>
        <dbReference type="SAM" id="Coils"/>
    </source>
</evidence>
<dbReference type="EMBL" id="BRYA01000346">
    <property type="protein sequence ID" value="GMI47474.1"/>
    <property type="molecule type" value="Genomic_DNA"/>
</dbReference>
<feature type="region of interest" description="Disordered" evidence="2">
    <location>
        <begin position="805"/>
        <end position="928"/>
    </location>
</feature>
<evidence type="ECO:0000313" key="4">
    <source>
        <dbReference type="EMBL" id="GMI47474.1"/>
    </source>
</evidence>
<feature type="compositionally biased region" description="Low complexity" evidence="2">
    <location>
        <begin position="613"/>
        <end position="634"/>
    </location>
</feature>
<feature type="compositionally biased region" description="Low complexity" evidence="2">
    <location>
        <begin position="290"/>
        <end position="299"/>
    </location>
</feature>
<dbReference type="InterPro" id="IPR040468">
    <property type="entry name" value="TRAF3IP1_N"/>
</dbReference>
<proteinExistence type="predicted"/>
<feature type="region of interest" description="Disordered" evidence="2">
    <location>
        <begin position="608"/>
        <end position="647"/>
    </location>
</feature>
<feature type="compositionally biased region" description="Polar residues" evidence="2">
    <location>
        <begin position="739"/>
        <end position="752"/>
    </location>
</feature>
<sequence>MNDVQETLLVLENAFGTLVDTSVLANEAVPKIPANLLERPTFATIHMIVLALTEGSPARGLLTADEQKRERTFKKQEKLRYLIKLFELISLVTSERCDIFCVPAKVIAGQQVPSTLYFLRSLARLIRQSPTKVEEAVESVLREGEVKIYQRAVRVRGTVTKMQAIMRGRMERKTMMAKAAKTPPVLSTATTPATESRPRTEGQESSSGGEEHMVMATLRGPRILVAKNADATMEMAPMEESVDFEDSVESVIGSSVDLHVATTIVAVPDPFFVASTPIASTPIASAPIASTPKASTPKAKPYKTPPKPIVPISPDTPEEECPSPIPVARRRTSAKAIEIATSAASHPSVGATPKTQEEMDFDKQMLEAHRVLEGEMEKLKGAMEKERERQRERVRERMREKQRESREEDASAGKKEVGPVVFYPTKQVASKPKAEVRDQNDGREQRAMREKIEVKSSQIAKKEERRGKKPLLPSFSKPQHAPVLTTKDNNIKGGGKKKESMAINEMPSNSTGTSTNTNSGTTITASSNAEIKKVKRDMINAKIKYTQSLKKVLAKEQNLSKKEGELKKKEERVTKLADNLRRQRVTLKKEILKAKKPSELVKQIAELTPVKPPLTKVSKSSPTTKSSPSPKASPNRFNGSNVMKAPRLSMTERGAAKMDKLMSVYAGTVGSVVGDNYQSRDLFSEQPPTASHEGDEDMRAYRDKFLSGKAFGNNMGLMGLMEDKEEEEESKGRLRGPPTKTSQPLSVSSPSPKFSAYKAPNPLLQPPPSTIGTGPLSLGSAFGMNEPDGGMVKIWTDEYNKEMKRRMEEATGQGVGLDGVRSLSMVKAGTDGPVRSSSARINDSKSGTAAADNQAENMKEDSESSRESRSAPDERRSMHTSLDLLIGKTESVASRKGKESIKRGGGGKKKRNEQKGKAKVKSGNGNVGGIVKRESRMIRGRSKKRTPTKTLGRIPLGYIKKTSTSPNRREPSVSQEDVDKAKGNLNHILARKRMPLTDVIKSSSGNFIQRNKLKQELEEIMGDYGFGHSVEGIMEVAKKCVSADYAGSVDLKSLERSCRAAEKGGKNLSKGVAGGISTKGKAKQVYDGFRFSFEGSTEKENVVSDHFDSPRMDVATEEGKGRQVDGTKFPWLASFDQRMSEAIKQAGDGYMD</sequence>
<feature type="domain" description="TRAF3-interacting protein 1 N-terminal" evidence="3">
    <location>
        <begin position="30"/>
        <end position="125"/>
    </location>
</feature>
<feature type="compositionally biased region" description="Basic residues" evidence="2">
    <location>
        <begin position="905"/>
        <end position="920"/>
    </location>
</feature>
<evidence type="ECO:0000256" key="2">
    <source>
        <dbReference type="SAM" id="MobiDB-lite"/>
    </source>
</evidence>